<organism evidence="12 13">
    <name type="scientific">Eptatretus burgeri</name>
    <name type="common">Inshore hagfish</name>
    <dbReference type="NCBI Taxonomy" id="7764"/>
    <lineage>
        <taxon>Eukaryota</taxon>
        <taxon>Metazoa</taxon>
        <taxon>Chordata</taxon>
        <taxon>Craniata</taxon>
        <taxon>Vertebrata</taxon>
        <taxon>Cyclostomata</taxon>
        <taxon>Myxini</taxon>
        <taxon>Myxiniformes</taxon>
        <taxon>Myxinidae</taxon>
        <taxon>Eptatretinae</taxon>
        <taxon>Eptatretus</taxon>
    </lineage>
</organism>
<dbReference type="SUPFAM" id="SSF51419">
    <property type="entry name" value="PLP-binding barrel"/>
    <property type="match status" value="1"/>
</dbReference>
<evidence type="ECO:0000256" key="9">
    <source>
        <dbReference type="ARBA" id="ARBA00049127"/>
    </source>
</evidence>
<dbReference type="FunFam" id="2.40.37.10:FF:000005">
    <property type="entry name" value="Ornithine decarboxylase"/>
    <property type="match status" value="1"/>
</dbReference>
<dbReference type="InterPro" id="IPR022657">
    <property type="entry name" value="De-COase2_CS"/>
</dbReference>
<feature type="modified residue" description="N6-(pyridoxal phosphate)lysine" evidence="10">
    <location>
        <position position="70"/>
    </location>
</feature>
<dbReference type="PROSITE" id="PS00878">
    <property type="entry name" value="ODR_DC_2_1"/>
    <property type="match status" value="1"/>
</dbReference>
<keyword evidence="5" id="KW-0456">Lyase</keyword>
<name>A0A8C4QUD8_EPTBU</name>
<dbReference type="InterPro" id="IPR009006">
    <property type="entry name" value="Ala_racemase/Decarboxylase_C"/>
</dbReference>
<dbReference type="Gene3D" id="2.40.37.10">
    <property type="entry name" value="Lyase, Ornithine Decarboxylase, Chain A, domain 1"/>
    <property type="match status" value="1"/>
</dbReference>
<protein>
    <recommendedName>
        <fullName evidence="7">ornithine decarboxylase</fullName>
        <ecNumber evidence="7">4.1.1.17</ecNumber>
    </recommendedName>
</protein>
<dbReference type="GO" id="GO:0033387">
    <property type="term" value="P:putrescine biosynthetic process from arginine, via ornithine"/>
    <property type="evidence" value="ECO:0007669"/>
    <property type="project" value="TreeGrafter"/>
</dbReference>
<reference evidence="12" key="1">
    <citation type="submission" date="2025-05" db="UniProtKB">
        <authorList>
            <consortium name="Ensembl"/>
        </authorList>
    </citation>
    <scope>IDENTIFICATION</scope>
</reference>
<dbReference type="FunFam" id="3.20.20.10:FF:000006">
    <property type="entry name" value="Ornithine decarboxylase 1"/>
    <property type="match status" value="1"/>
</dbReference>
<dbReference type="PRINTS" id="PR01182">
    <property type="entry name" value="ORNDCRBXLASE"/>
</dbReference>
<dbReference type="GeneTree" id="ENSGT00950000182995"/>
<dbReference type="Ensembl" id="ENSEBUT00000020219.1">
    <property type="protein sequence ID" value="ENSEBUP00000019643.1"/>
    <property type="gene ID" value="ENSEBUG00000012188.1"/>
</dbReference>
<dbReference type="AlphaFoldDB" id="A0A8C4QUD8"/>
<evidence type="ECO:0000256" key="4">
    <source>
        <dbReference type="ARBA" id="ARBA00023115"/>
    </source>
</evidence>
<dbReference type="CDD" id="cd00622">
    <property type="entry name" value="PLPDE_III_ODC"/>
    <property type="match status" value="1"/>
</dbReference>
<dbReference type="Pfam" id="PF02784">
    <property type="entry name" value="Orn_Arg_deC_N"/>
    <property type="match status" value="1"/>
</dbReference>
<evidence type="ECO:0000259" key="11">
    <source>
        <dbReference type="Pfam" id="PF02784"/>
    </source>
</evidence>
<dbReference type="PANTHER" id="PTHR11482">
    <property type="entry name" value="ARGININE/DIAMINOPIMELATE/ORNITHINE DECARBOXYLASE"/>
    <property type="match status" value="1"/>
</dbReference>
<evidence type="ECO:0000256" key="7">
    <source>
        <dbReference type="ARBA" id="ARBA00034138"/>
    </source>
</evidence>
<evidence type="ECO:0000256" key="3">
    <source>
        <dbReference type="ARBA" id="ARBA00022898"/>
    </source>
</evidence>
<evidence type="ECO:0000256" key="1">
    <source>
        <dbReference type="ARBA" id="ARBA00001933"/>
    </source>
</evidence>
<dbReference type="InterPro" id="IPR022653">
    <property type="entry name" value="De-COase2_pyr-phos_BS"/>
</dbReference>
<evidence type="ECO:0000313" key="12">
    <source>
        <dbReference type="Ensembl" id="ENSEBUP00000019643.1"/>
    </source>
</evidence>
<dbReference type="PRINTS" id="PR01179">
    <property type="entry name" value="ODADCRBXLASE"/>
</dbReference>
<dbReference type="InterPro" id="IPR029066">
    <property type="entry name" value="PLP-binding_barrel"/>
</dbReference>
<dbReference type="Proteomes" id="UP000694388">
    <property type="component" value="Unplaced"/>
</dbReference>
<dbReference type="InterPro" id="IPR022644">
    <property type="entry name" value="De-COase2_N"/>
</dbReference>
<feature type="domain" description="Orn/DAP/Arg decarboxylase 2 N-terminal" evidence="11">
    <location>
        <begin position="47"/>
        <end position="281"/>
    </location>
</feature>
<comment type="subunit">
    <text evidence="8">Homodimer. Only the dimer is catalytically active, as the active sites are constructed of residues from both monomers.</text>
</comment>
<sequence length="453" mass="48797">MKSAFVDQAPGFTVLYEGETTTDFLDRAISSVDCPDDRNALFVGDLGAVVRKHAQWREALPRVSPFYAVKCNDSPAVITTLAALGTGFDCASKNEMGLVLSAGVPPDRIIFANPCKQLSHIKYAANNGVSLITFDNSIELGKIARTFPLAKLVLRIIADDSTAVVRLSMKFGAGLKSCRGLIEQARRFHLDVVGVSFHVGSGCTDANTYTQAIADARCVFDMAEEFGYHLSVLDIGGGFPGCLNSKITFEEIASVVNTGLEHYFPADLGLRIIAEPGRFYVTSAFTLAVNVIAKRAVGVDGELADANGDEEPSFMYYLNDGVYSSFNCLLFDHAQVSPVVYKDVSDDEPVFTSSLWGPTCDGLDCVLNQCQLPELHVGDWLIFPDMGAYTLAAASTFNGFPRPPVHCIITHSDWLVMMDLCAAFSPVTNPFMGFGCGGEAGPKVILTPTSVEV</sequence>
<dbReference type="PANTHER" id="PTHR11482:SF6">
    <property type="entry name" value="ORNITHINE DECARBOXYLASE 1-RELATED"/>
    <property type="match status" value="1"/>
</dbReference>
<comment type="similarity">
    <text evidence="2">Belongs to the Orn/Lys/Arg decarboxylase class-II family.</text>
</comment>
<comment type="pathway">
    <text evidence="6">Amine and polyamine biosynthesis; putrescine biosynthesis via L-ornithine pathway; putrescine from L-ornithine: step 1/1.</text>
</comment>
<dbReference type="SUPFAM" id="SSF50621">
    <property type="entry name" value="Alanine racemase C-terminal domain-like"/>
    <property type="match status" value="1"/>
</dbReference>
<dbReference type="GO" id="GO:0005737">
    <property type="term" value="C:cytoplasm"/>
    <property type="evidence" value="ECO:0007669"/>
    <property type="project" value="TreeGrafter"/>
</dbReference>
<dbReference type="OMA" id="SFDCASQ"/>
<accession>A0A8C4QUD8</accession>
<evidence type="ECO:0000256" key="2">
    <source>
        <dbReference type="ARBA" id="ARBA00008872"/>
    </source>
</evidence>
<proteinExistence type="inferred from homology"/>
<dbReference type="PROSITE" id="PS00879">
    <property type="entry name" value="ODR_DC_2_2"/>
    <property type="match status" value="1"/>
</dbReference>
<comment type="cofactor">
    <cofactor evidence="1 10">
        <name>pyridoxal 5'-phosphate</name>
        <dbReference type="ChEBI" id="CHEBI:597326"/>
    </cofactor>
</comment>
<dbReference type="InterPro" id="IPR002433">
    <property type="entry name" value="Orn_de-COase"/>
</dbReference>
<evidence type="ECO:0000313" key="13">
    <source>
        <dbReference type="Proteomes" id="UP000694388"/>
    </source>
</evidence>
<keyword evidence="4" id="KW-0620">Polyamine biosynthesis</keyword>
<dbReference type="Gene3D" id="3.20.20.10">
    <property type="entry name" value="Alanine racemase"/>
    <property type="match status" value="1"/>
</dbReference>
<evidence type="ECO:0000256" key="6">
    <source>
        <dbReference type="ARBA" id="ARBA00034115"/>
    </source>
</evidence>
<evidence type="ECO:0000256" key="8">
    <source>
        <dbReference type="ARBA" id="ARBA00046672"/>
    </source>
</evidence>
<feature type="active site" description="Proton donor" evidence="10">
    <location>
        <position position="360"/>
    </location>
</feature>
<keyword evidence="3 10" id="KW-0663">Pyridoxal phosphate</keyword>
<evidence type="ECO:0000256" key="10">
    <source>
        <dbReference type="PIRSR" id="PIRSR600183-50"/>
    </source>
</evidence>
<comment type="catalytic activity">
    <reaction evidence="9">
        <text>L-ornithine + H(+) = putrescine + CO2</text>
        <dbReference type="Rhea" id="RHEA:22964"/>
        <dbReference type="ChEBI" id="CHEBI:15378"/>
        <dbReference type="ChEBI" id="CHEBI:16526"/>
        <dbReference type="ChEBI" id="CHEBI:46911"/>
        <dbReference type="ChEBI" id="CHEBI:326268"/>
        <dbReference type="EC" id="4.1.1.17"/>
    </reaction>
</comment>
<dbReference type="Ensembl" id="ENSEBUT00000020261.1">
    <property type="protein sequence ID" value="ENSEBUP00000019686.1"/>
    <property type="gene ID" value="ENSEBUG00000012188.1"/>
</dbReference>
<dbReference type="EC" id="4.1.1.17" evidence="7"/>
<evidence type="ECO:0000256" key="5">
    <source>
        <dbReference type="ARBA" id="ARBA00023239"/>
    </source>
</evidence>
<dbReference type="InterPro" id="IPR000183">
    <property type="entry name" value="Orn/DAP/Arg_de-COase"/>
</dbReference>
<dbReference type="Ensembl" id="ENSEBUT00000020198.1">
    <property type="protein sequence ID" value="ENSEBUP00000019622.1"/>
    <property type="gene ID" value="ENSEBUG00000012188.1"/>
</dbReference>
<keyword evidence="13" id="KW-1185">Reference proteome</keyword>
<dbReference type="GO" id="GO:0004586">
    <property type="term" value="F:ornithine decarboxylase activity"/>
    <property type="evidence" value="ECO:0007669"/>
    <property type="project" value="UniProtKB-EC"/>
</dbReference>